<sequence>MYFFFSNLKLESKYYILISNVNLFVYIVLESLSSTHAASHLTRTKSTNHKIRTQVHNHKTPSAKGKAPRKNISLAVQYE</sequence>
<gene>
    <name evidence="2" type="ORF">RIF29_13544</name>
</gene>
<evidence type="ECO:0000313" key="2">
    <source>
        <dbReference type="EMBL" id="KAK7283798.1"/>
    </source>
</evidence>
<name>A0AAN9IPP2_CROPI</name>
<feature type="region of interest" description="Disordered" evidence="1">
    <location>
        <begin position="53"/>
        <end position="79"/>
    </location>
</feature>
<evidence type="ECO:0000256" key="1">
    <source>
        <dbReference type="SAM" id="MobiDB-lite"/>
    </source>
</evidence>
<evidence type="ECO:0000313" key="3">
    <source>
        <dbReference type="Proteomes" id="UP001372338"/>
    </source>
</evidence>
<proteinExistence type="predicted"/>
<dbReference type="AlphaFoldDB" id="A0AAN9IPP2"/>
<dbReference type="Proteomes" id="UP001372338">
    <property type="component" value="Unassembled WGS sequence"/>
</dbReference>
<keyword evidence="3" id="KW-1185">Reference proteome</keyword>
<protein>
    <submittedName>
        <fullName evidence="2">Uncharacterized protein</fullName>
    </submittedName>
</protein>
<feature type="compositionally biased region" description="Basic residues" evidence="1">
    <location>
        <begin position="53"/>
        <end position="69"/>
    </location>
</feature>
<accession>A0AAN9IPP2</accession>
<organism evidence="2 3">
    <name type="scientific">Crotalaria pallida</name>
    <name type="common">Smooth rattlebox</name>
    <name type="synonym">Crotalaria striata</name>
    <dbReference type="NCBI Taxonomy" id="3830"/>
    <lineage>
        <taxon>Eukaryota</taxon>
        <taxon>Viridiplantae</taxon>
        <taxon>Streptophyta</taxon>
        <taxon>Embryophyta</taxon>
        <taxon>Tracheophyta</taxon>
        <taxon>Spermatophyta</taxon>
        <taxon>Magnoliopsida</taxon>
        <taxon>eudicotyledons</taxon>
        <taxon>Gunneridae</taxon>
        <taxon>Pentapetalae</taxon>
        <taxon>rosids</taxon>
        <taxon>fabids</taxon>
        <taxon>Fabales</taxon>
        <taxon>Fabaceae</taxon>
        <taxon>Papilionoideae</taxon>
        <taxon>50 kb inversion clade</taxon>
        <taxon>genistoids sensu lato</taxon>
        <taxon>core genistoids</taxon>
        <taxon>Crotalarieae</taxon>
        <taxon>Crotalaria</taxon>
    </lineage>
</organism>
<dbReference type="EMBL" id="JAYWIO010000002">
    <property type="protein sequence ID" value="KAK7283798.1"/>
    <property type="molecule type" value="Genomic_DNA"/>
</dbReference>
<comment type="caution">
    <text evidence="2">The sequence shown here is derived from an EMBL/GenBank/DDBJ whole genome shotgun (WGS) entry which is preliminary data.</text>
</comment>
<reference evidence="2 3" key="1">
    <citation type="submission" date="2024-01" db="EMBL/GenBank/DDBJ databases">
        <title>The genomes of 5 underutilized Papilionoideae crops provide insights into root nodulation and disease resistanc.</title>
        <authorList>
            <person name="Yuan L."/>
        </authorList>
    </citation>
    <scope>NUCLEOTIDE SEQUENCE [LARGE SCALE GENOMIC DNA]</scope>
    <source>
        <strain evidence="2">ZHUSHIDOU_FW_LH</strain>
        <tissue evidence="2">Leaf</tissue>
    </source>
</reference>